<dbReference type="EMBL" id="CM000880">
    <property type="protein sequence ID" value="KQK17161.1"/>
    <property type="molecule type" value="Genomic_DNA"/>
</dbReference>
<accession>I1GW73</accession>
<protein>
    <submittedName>
        <fullName evidence="2 3">Uncharacterized protein</fullName>
    </submittedName>
</protein>
<dbReference type="Proteomes" id="UP000008810">
    <property type="component" value="Chromosome 1"/>
</dbReference>
<dbReference type="EnsemblPlants" id="KQK17161">
    <property type="protein sequence ID" value="KQK17161"/>
    <property type="gene ID" value="BRADI_1g32785v3"/>
</dbReference>
<gene>
    <name evidence="3" type="primary">LOC100843850</name>
    <name evidence="2" type="ORF">BRADI_1g32785v3</name>
</gene>
<feature type="compositionally biased region" description="Basic and acidic residues" evidence="1">
    <location>
        <begin position="1"/>
        <end position="20"/>
    </location>
</feature>
<dbReference type="AlphaFoldDB" id="I1GW73"/>
<evidence type="ECO:0000313" key="3">
    <source>
        <dbReference type="EnsemblPlants" id="KQK17161"/>
    </source>
</evidence>
<reference evidence="2 3" key="1">
    <citation type="journal article" date="2010" name="Nature">
        <title>Genome sequencing and analysis of the model grass Brachypodium distachyon.</title>
        <authorList>
            <consortium name="International Brachypodium Initiative"/>
        </authorList>
    </citation>
    <scope>NUCLEOTIDE SEQUENCE [LARGE SCALE GENOMIC DNA]</scope>
    <source>
        <strain evidence="2 3">Bd21</strain>
    </source>
</reference>
<dbReference type="RefSeq" id="XP_003563423.1">
    <property type="nucleotide sequence ID" value="XM_003563375.4"/>
</dbReference>
<evidence type="ECO:0000256" key="1">
    <source>
        <dbReference type="SAM" id="MobiDB-lite"/>
    </source>
</evidence>
<keyword evidence="4" id="KW-1185">Reference proteome</keyword>
<reference evidence="2" key="2">
    <citation type="submission" date="2017-06" db="EMBL/GenBank/DDBJ databases">
        <title>WGS assembly of Brachypodium distachyon.</title>
        <authorList>
            <consortium name="The International Brachypodium Initiative"/>
            <person name="Lucas S."/>
            <person name="Harmon-Smith M."/>
            <person name="Lail K."/>
            <person name="Tice H."/>
            <person name="Grimwood J."/>
            <person name="Bruce D."/>
            <person name="Barry K."/>
            <person name="Shu S."/>
            <person name="Lindquist E."/>
            <person name="Wang M."/>
            <person name="Pitluck S."/>
            <person name="Vogel J.P."/>
            <person name="Garvin D.F."/>
            <person name="Mockler T.C."/>
            <person name="Schmutz J."/>
            <person name="Rokhsar D."/>
            <person name="Bevan M.W."/>
        </authorList>
    </citation>
    <scope>NUCLEOTIDE SEQUENCE</scope>
    <source>
        <strain evidence="2">Bd21</strain>
    </source>
</reference>
<evidence type="ECO:0000313" key="4">
    <source>
        <dbReference type="Proteomes" id="UP000008810"/>
    </source>
</evidence>
<feature type="region of interest" description="Disordered" evidence="1">
    <location>
        <begin position="1"/>
        <end position="33"/>
    </location>
</feature>
<sequence>MDRKIRNQETKPESMQRRVSSDAARTSVTVDEDRPTQKISAYINQMQENLHALKLELEKGTIGTNVSEDGKARLETCVMSCVATFVFGEANQQDPKKFELKLTCGDQQSSTNGPSVEMSYIQTDVPNRRKDIPQLGTYLDVQEKTLACVINGAREAIDKDSEKTVGNRGKDKVKD</sequence>
<proteinExistence type="predicted"/>
<evidence type="ECO:0000313" key="2">
    <source>
        <dbReference type="EMBL" id="KQK17161.1"/>
    </source>
</evidence>
<name>I1GW73_BRADI</name>
<dbReference type="HOGENOM" id="CLU_1534641_0_0_1"/>
<dbReference type="GeneID" id="100843850"/>
<reference evidence="3" key="3">
    <citation type="submission" date="2018-08" db="UniProtKB">
        <authorList>
            <consortium name="EnsemblPlants"/>
        </authorList>
    </citation>
    <scope>IDENTIFICATION</scope>
    <source>
        <strain evidence="3">cv. Bd21</strain>
    </source>
</reference>
<dbReference type="Gramene" id="KQK17161">
    <property type="protein sequence ID" value="KQK17161"/>
    <property type="gene ID" value="BRADI_1g32785v3"/>
</dbReference>
<dbReference type="KEGG" id="bdi:100843850"/>
<organism evidence="3">
    <name type="scientific">Brachypodium distachyon</name>
    <name type="common">Purple false brome</name>
    <name type="synonym">Trachynia distachya</name>
    <dbReference type="NCBI Taxonomy" id="15368"/>
    <lineage>
        <taxon>Eukaryota</taxon>
        <taxon>Viridiplantae</taxon>
        <taxon>Streptophyta</taxon>
        <taxon>Embryophyta</taxon>
        <taxon>Tracheophyta</taxon>
        <taxon>Spermatophyta</taxon>
        <taxon>Magnoliopsida</taxon>
        <taxon>Liliopsida</taxon>
        <taxon>Poales</taxon>
        <taxon>Poaceae</taxon>
        <taxon>BOP clade</taxon>
        <taxon>Pooideae</taxon>
        <taxon>Stipodae</taxon>
        <taxon>Brachypodieae</taxon>
        <taxon>Brachypodium</taxon>
    </lineage>
</organism>